<evidence type="ECO:0000256" key="1">
    <source>
        <dbReference type="SAM" id="MobiDB-lite"/>
    </source>
</evidence>
<accession>A0A1J1HNW9</accession>
<feature type="compositionally biased region" description="Low complexity" evidence="1">
    <location>
        <begin position="88"/>
        <end position="97"/>
    </location>
</feature>
<feature type="region of interest" description="Disordered" evidence="1">
    <location>
        <begin position="83"/>
        <end position="103"/>
    </location>
</feature>
<protein>
    <submittedName>
        <fullName evidence="2">CLUMA_CG003417, isoform A</fullName>
    </submittedName>
</protein>
<dbReference type="EMBL" id="CVRI01000014">
    <property type="protein sequence ID" value="CRK89744.1"/>
    <property type="molecule type" value="Genomic_DNA"/>
</dbReference>
<feature type="compositionally biased region" description="Polar residues" evidence="1">
    <location>
        <begin position="1"/>
        <end position="13"/>
    </location>
</feature>
<evidence type="ECO:0000313" key="3">
    <source>
        <dbReference type="Proteomes" id="UP000183832"/>
    </source>
</evidence>
<dbReference type="Proteomes" id="UP000183832">
    <property type="component" value="Unassembled WGS sequence"/>
</dbReference>
<sequence length="103" mass="11451">MSSNSDPNQSGKPSNVAYKGTNAEGNSYTKYNNEKYSYTNYKPSGDVQGRYFNDGRGHGFYKQNATAEKPAYAWHENARTETRTYIEKGSGSRSSGQGKKESN</sequence>
<reference evidence="2 3" key="1">
    <citation type="submission" date="2015-04" db="EMBL/GenBank/DDBJ databases">
        <authorList>
            <person name="Syromyatnikov M.Y."/>
            <person name="Popov V.N."/>
        </authorList>
    </citation>
    <scope>NUCLEOTIDE SEQUENCE [LARGE SCALE GENOMIC DNA]</scope>
</reference>
<proteinExistence type="predicted"/>
<name>A0A1J1HNW9_9DIPT</name>
<organism evidence="2 3">
    <name type="scientific">Clunio marinus</name>
    <dbReference type="NCBI Taxonomy" id="568069"/>
    <lineage>
        <taxon>Eukaryota</taxon>
        <taxon>Metazoa</taxon>
        <taxon>Ecdysozoa</taxon>
        <taxon>Arthropoda</taxon>
        <taxon>Hexapoda</taxon>
        <taxon>Insecta</taxon>
        <taxon>Pterygota</taxon>
        <taxon>Neoptera</taxon>
        <taxon>Endopterygota</taxon>
        <taxon>Diptera</taxon>
        <taxon>Nematocera</taxon>
        <taxon>Chironomoidea</taxon>
        <taxon>Chironomidae</taxon>
        <taxon>Clunio</taxon>
    </lineage>
</organism>
<feature type="compositionally biased region" description="Polar residues" evidence="1">
    <location>
        <begin position="23"/>
        <end position="42"/>
    </location>
</feature>
<gene>
    <name evidence="2" type="ORF">CLUMA_CG003417</name>
</gene>
<dbReference type="AlphaFoldDB" id="A0A1J1HNW9"/>
<dbReference type="OrthoDB" id="5415522at2759"/>
<feature type="region of interest" description="Disordered" evidence="1">
    <location>
        <begin position="1"/>
        <end position="44"/>
    </location>
</feature>
<evidence type="ECO:0000313" key="2">
    <source>
        <dbReference type="EMBL" id="CRK89744.1"/>
    </source>
</evidence>
<keyword evidence="3" id="KW-1185">Reference proteome</keyword>